<dbReference type="InterPro" id="IPR003439">
    <property type="entry name" value="ABC_transporter-like_ATP-bd"/>
</dbReference>
<name>A0ABP8E0I6_9MICO</name>
<dbReference type="EMBL" id="BAABAU010000001">
    <property type="protein sequence ID" value="GAA4265707.1"/>
    <property type="molecule type" value="Genomic_DNA"/>
</dbReference>
<feature type="transmembrane region" description="Helical" evidence="8">
    <location>
        <begin position="703"/>
        <end position="721"/>
    </location>
</feature>
<sequence length="1291" mass="138265">MSAVERDAEQPAPTEQHAPVEGWIRRLWRYMLHHRTSVVISLAAALAGSLCQVFVPLIARQIVDGVIVEKSSPLAPWLILLIALAGATFGFTYLRRYRGGRVALEVQNDLRNDMHDHLQRMDAASLDRMSTGQLVSRANSDSALVQGLLNMLPIMSGNVILMVLSVVVMFTLSPMLAVVSLVMVPALVFVSYRMRARVFPATWDAQQKEGEVAQMVDEDVSGVRVVKAFGRERREVEQMARVATAVYGSQMRSVRIQSRFQPLLEAIPTLGQVAILALGGWLALHGSITIGTFLAFTSYVAALMAPARQLAGVIAIGQQAQVGIERIFQLIDRPPEIRDAQDATDLVSIRGDVAFEQVDFGYGSDHLALDGLDLHIRAGERVALVGPSGSGKSTVAQLVARFADPAGGRVLVDGHDLRDVTLRSLRGGIGMVFEDSFLFSDTVGANIAYGRPEATRAEIEHAAAVASATGFIEALPLGYDTVVGERGLSLSGGQRQRIALARAILSDPQILILDDATSAIDASTEQSIHEALRGELEGRTVLLIAHRESTLHLADRIVVLEHGRVVDEGTHDDLVESSPTYRALITGLDDDETDDALALRAAGDIDALAKASGTTASAWSGDADSRPAGGSAAPAPGLGMGLGGGGGRGGGRGMASFLAATPELLAQVEALGPIRDEPTLDLDRETRQDRDFSLGTLLREFRAPLLLALVFVIIDAVAGLLGPSLVKTGIDGGVQKGSETVLFVAAGAFLLVTLADLADGMAETFVTGRAAQRIMLSLRIRIFAQLQRLSLDFYEREMAGRVMTRMTTDVDQFEALIQNGLLSALVSIVTFVGVGVALVLIDPELGLLTLSVVVPLAAATVWFRSRSSRLYDEARDRIAVVNADFQESLSGVRESQAFVHEPLTMTRFHGLGRSYVESRVAAQRLVALYFPFVQFLSGIADVIVLGVGATLIAQGHLTSGALIAFLLYIDMFFSPIQQLSQVFDSWQQTRVSVSRISQLMALETLTPEAQDATRPGRLTGALHVSGVRFSYPEAPTAAAGPELRGPSDVRSLVAHDPRAQKPPEALHDIDLRIAPGETVALVGETGAGKSTIMKLLARFYDPDEGAVLVDGHDLRSLDLPAFRSQLGYVPQEAFLFTGTVRDNIAYGRPSASDAEVEAAARAVGAHEFVSELPGGYLHRLSERGRSLSAGHRQLIALARAELVDPAILLLDEATSNLDLVTEARVTEAMQSVASGRTTVVIAHRLQTARAADRIGVLAGGRLAEIGTHDELLEAGGRYAAMWAAYEAVDAR</sequence>
<reference evidence="12" key="1">
    <citation type="journal article" date="2019" name="Int. J. Syst. Evol. Microbiol.">
        <title>The Global Catalogue of Microorganisms (GCM) 10K type strain sequencing project: providing services to taxonomists for standard genome sequencing and annotation.</title>
        <authorList>
            <consortium name="The Broad Institute Genomics Platform"/>
            <consortium name="The Broad Institute Genome Sequencing Center for Infectious Disease"/>
            <person name="Wu L."/>
            <person name="Ma J."/>
        </authorList>
    </citation>
    <scope>NUCLEOTIDE SEQUENCE [LARGE SCALE GENOMIC DNA]</scope>
    <source>
        <strain evidence="12">JCM 17442</strain>
    </source>
</reference>
<dbReference type="InterPro" id="IPR027417">
    <property type="entry name" value="P-loop_NTPase"/>
</dbReference>
<dbReference type="InterPro" id="IPR017871">
    <property type="entry name" value="ABC_transporter-like_CS"/>
</dbReference>
<keyword evidence="12" id="KW-1185">Reference proteome</keyword>
<dbReference type="PANTHER" id="PTHR43394">
    <property type="entry name" value="ATP-DEPENDENT PERMEASE MDL1, MITOCHONDRIAL"/>
    <property type="match status" value="1"/>
</dbReference>
<dbReference type="PROSITE" id="PS50893">
    <property type="entry name" value="ABC_TRANSPORTER_2"/>
    <property type="match status" value="2"/>
</dbReference>
<dbReference type="PROSITE" id="PS00211">
    <property type="entry name" value="ABC_TRANSPORTER_1"/>
    <property type="match status" value="1"/>
</dbReference>
<proteinExistence type="predicted"/>
<feature type="domain" description="ABC transmembrane type-1" evidence="10">
    <location>
        <begin position="39"/>
        <end position="319"/>
    </location>
</feature>
<keyword evidence="5 8" id="KW-1133">Transmembrane helix</keyword>
<keyword evidence="2 8" id="KW-0812">Transmembrane</keyword>
<keyword evidence="4 11" id="KW-0067">ATP-binding</keyword>
<dbReference type="Gene3D" id="3.40.50.300">
    <property type="entry name" value="P-loop containing nucleotide triphosphate hydrolases"/>
    <property type="match status" value="2"/>
</dbReference>
<gene>
    <name evidence="11" type="ORF">GCM10022256_13190</name>
</gene>
<feature type="transmembrane region" description="Helical" evidence="8">
    <location>
        <begin position="175"/>
        <end position="192"/>
    </location>
</feature>
<dbReference type="SUPFAM" id="SSF52540">
    <property type="entry name" value="P-loop containing nucleoside triphosphate hydrolases"/>
    <property type="match status" value="2"/>
</dbReference>
<evidence type="ECO:0000256" key="1">
    <source>
        <dbReference type="ARBA" id="ARBA00004651"/>
    </source>
</evidence>
<evidence type="ECO:0000313" key="12">
    <source>
        <dbReference type="Proteomes" id="UP001501594"/>
    </source>
</evidence>
<feature type="transmembrane region" description="Helical" evidence="8">
    <location>
        <begin position="38"/>
        <end position="59"/>
    </location>
</feature>
<feature type="transmembrane region" description="Helical" evidence="8">
    <location>
        <begin position="847"/>
        <end position="865"/>
    </location>
</feature>
<comment type="subcellular location">
    <subcellularLocation>
        <location evidence="1">Cell membrane</location>
        <topology evidence="1">Multi-pass membrane protein</topology>
    </subcellularLocation>
</comment>
<dbReference type="InterPro" id="IPR011527">
    <property type="entry name" value="ABC1_TM_dom"/>
</dbReference>
<organism evidence="11 12">
    <name type="scientific">Frondihabitans peucedani</name>
    <dbReference type="NCBI Taxonomy" id="598626"/>
    <lineage>
        <taxon>Bacteria</taxon>
        <taxon>Bacillati</taxon>
        <taxon>Actinomycetota</taxon>
        <taxon>Actinomycetes</taxon>
        <taxon>Micrococcales</taxon>
        <taxon>Microbacteriaceae</taxon>
        <taxon>Frondihabitans</taxon>
    </lineage>
</organism>
<keyword evidence="6 8" id="KW-0472">Membrane</keyword>
<feature type="transmembrane region" description="Helical" evidence="8">
    <location>
        <begin position="288"/>
        <end position="307"/>
    </location>
</feature>
<evidence type="ECO:0000256" key="4">
    <source>
        <dbReference type="ARBA" id="ARBA00022840"/>
    </source>
</evidence>
<dbReference type="PROSITE" id="PS50929">
    <property type="entry name" value="ABC_TM1F"/>
    <property type="match status" value="2"/>
</dbReference>
<dbReference type="GO" id="GO:0005524">
    <property type="term" value="F:ATP binding"/>
    <property type="evidence" value="ECO:0007669"/>
    <property type="project" value="UniProtKB-KW"/>
</dbReference>
<dbReference type="SUPFAM" id="SSF90123">
    <property type="entry name" value="ABC transporter transmembrane region"/>
    <property type="match status" value="2"/>
</dbReference>
<feature type="domain" description="ABC transporter" evidence="9">
    <location>
        <begin position="353"/>
        <end position="587"/>
    </location>
</feature>
<keyword evidence="3" id="KW-0547">Nucleotide-binding</keyword>
<dbReference type="InterPro" id="IPR039421">
    <property type="entry name" value="Type_1_exporter"/>
</dbReference>
<evidence type="ECO:0000259" key="10">
    <source>
        <dbReference type="PROSITE" id="PS50929"/>
    </source>
</evidence>
<evidence type="ECO:0000256" key="7">
    <source>
        <dbReference type="SAM" id="MobiDB-lite"/>
    </source>
</evidence>
<dbReference type="InterPro" id="IPR036640">
    <property type="entry name" value="ABC1_TM_sf"/>
</dbReference>
<evidence type="ECO:0000256" key="2">
    <source>
        <dbReference type="ARBA" id="ARBA00022692"/>
    </source>
</evidence>
<accession>A0ABP8E0I6</accession>
<evidence type="ECO:0000259" key="9">
    <source>
        <dbReference type="PROSITE" id="PS50893"/>
    </source>
</evidence>
<feature type="domain" description="ABC transmembrane type-1" evidence="10">
    <location>
        <begin position="706"/>
        <end position="988"/>
    </location>
</feature>
<dbReference type="SMART" id="SM00382">
    <property type="entry name" value="AAA"/>
    <property type="match status" value="2"/>
</dbReference>
<dbReference type="PANTHER" id="PTHR43394:SF1">
    <property type="entry name" value="ATP-BINDING CASSETTE SUB-FAMILY B MEMBER 10, MITOCHONDRIAL"/>
    <property type="match status" value="1"/>
</dbReference>
<feature type="domain" description="ABC transporter" evidence="9">
    <location>
        <begin position="1043"/>
        <end position="1284"/>
    </location>
</feature>
<feature type="compositionally biased region" description="Low complexity" evidence="7">
    <location>
        <begin position="620"/>
        <end position="637"/>
    </location>
</feature>
<dbReference type="Gene3D" id="1.20.1560.10">
    <property type="entry name" value="ABC transporter type 1, transmembrane domain"/>
    <property type="match status" value="2"/>
</dbReference>
<dbReference type="Proteomes" id="UP001501594">
    <property type="component" value="Unassembled WGS sequence"/>
</dbReference>
<evidence type="ECO:0000313" key="11">
    <source>
        <dbReference type="EMBL" id="GAA4265707.1"/>
    </source>
</evidence>
<feature type="transmembrane region" description="Helical" evidence="8">
    <location>
        <begin position="74"/>
        <end position="94"/>
    </location>
</feature>
<dbReference type="Pfam" id="PF00005">
    <property type="entry name" value="ABC_tran"/>
    <property type="match status" value="2"/>
</dbReference>
<evidence type="ECO:0000256" key="8">
    <source>
        <dbReference type="SAM" id="Phobius"/>
    </source>
</evidence>
<comment type="caution">
    <text evidence="11">The sequence shown here is derived from an EMBL/GenBank/DDBJ whole genome shotgun (WGS) entry which is preliminary data.</text>
</comment>
<feature type="transmembrane region" description="Helical" evidence="8">
    <location>
        <begin position="925"/>
        <end position="945"/>
    </location>
</feature>
<dbReference type="Pfam" id="PF00664">
    <property type="entry name" value="ABC_membrane"/>
    <property type="match status" value="2"/>
</dbReference>
<protein>
    <submittedName>
        <fullName evidence="11">ABC transporter ATP-binding protein</fullName>
    </submittedName>
</protein>
<feature type="transmembrane region" description="Helical" evidence="8">
    <location>
        <begin position="821"/>
        <end position="841"/>
    </location>
</feature>
<feature type="region of interest" description="Disordered" evidence="7">
    <location>
        <begin position="617"/>
        <end position="645"/>
    </location>
</feature>
<dbReference type="CDD" id="cd18543">
    <property type="entry name" value="ABC_6TM_Rv0194_D1_like"/>
    <property type="match status" value="1"/>
</dbReference>
<evidence type="ECO:0000256" key="6">
    <source>
        <dbReference type="ARBA" id="ARBA00023136"/>
    </source>
</evidence>
<feature type="transmembrane region" description="Helical" evidence="8">
    <location>
        <begin position="147"/>
        <end position="169"/>
    </location>
</feature>
<dbReference type="CDD" id="cd18546">
    <property type="entry name" value="ABC_6TM_Rv0194_D2_like"/>
    <property type="match status" value="1"/>
</dbReference>
<evidence type="ECO:0000256" key="3">
    <source>
        <dbReference type="ARBA" id="ARBA00022741"/>
    </source>
</evidence>
<dbReference type="InterPro" id="IPR003593">
    <property type="entry name" value="AAA+_ATPase"/>
</dbReference>
<dbReference type="RefSeq" id="WP_344794302.1">
    <property type="nucleotide sequence ID" value="NZ_BAABAU010000001.1"/>
</dbReference>
<evidence type="ECO:0000256" key="5">
    <source>
        <dbReference type="ARBA" id="ARBA00022989"/>
    </source>
</evidence>